<dbReference type="RefSeq" id="WP_320293649.1">
    <property type="nucleotide sequence ID" value="NZ_JAVIIU010000001.1"/>
</dbReference>
<evidence type="ECO:0000313" key="2">
    <source>
        <dbReference type="EMBL" id="MDX8486015.1"/>
    </source>
</evidence>
<dbReference type="SUPFAM" id="SSF53597">
    <property type="entry name" value="Dihydrofolate reductase-like"/>
    <property type="match status" value="1"/>
</dbReference>
<evidence type="ECO:0000313" key="3">
    <source>
        <dbReference type="Proteomes" id="UP001280156"/>
    </source>
</evidence>
<dbReference type="PANTHER" id="PTHR38011:SF2">
    <property type="entry name" value="BIFUNCTIONAL DEAMINASE-REDUCTASE DOMAIN PROTEIN"/>
    <property type="match status" value="1"/>
</dbReference>
<dbReference type="InterPro" id="IPR002734">
    <property type="entry name" value="RibDG_C"/>
</dbReference>
<proteinExistence type="predicted"/>
<dbReference type="InterPro" id="IPR050765">
    <property type="entry name" value="Riboflavin_Biosynth_HTPR"/>
</dbReference>
<dbReference type="InterPro" id="IPR024072">
    <property type="entry name" value="DHFR-like_dom_sf"/>
</dbReference>
<dbReference type="Proteomes" id="UP001280156">
    <property type="component" value="Unassembled WGS sequence"/>
</dbReference>
<gene>
    <name evidence="2" type="ORF">RFM52_12480</name>
</gene>
<comment type="caution">
    <text evidence="2">The sequence shown here is derived from an EMBL/GenBank/DDBJ whole genome shotgun (WGS) entry which is preliminary data.</text>
</comment>
<reference evidence="2 3" key="1">
    <citation type="submission" date="2023-08" db="EMBL/GenBank/DDBJ databases">
        <title>Implementing the SeqCode for naming new Mesorhizobium species isolated from Vachellia karroo root nodules.</title>
        <authorList>
            <person name="Van Lill M."/>
        </authorList>
    </citation>
    <scope>NUCLEOTIDE SEQUENCE [LARGE SCALE GENOMIC DNA]</scope>
    <source>
        <strain evidence="2 3">VK2B</strain>
    </source>
</reference>
<feature type="domain" description="Bacterial bifunctional deaminase-reductase C-terminal" evidence="1">
    <location>
        <begin position="3"/>
        <end position="180"/>
    </location>
</feature>
<sequence>MRKLKVSTLVTLDGVIQDPGGFGETEQGGWANPYFTEEAEQDSLEHLMEADYFLCGRTTYELLSKTWGKIKGGPYLERMNSMPKLVASRTLAEPLEWNAKLISGDVAEEIAKLKLEPGKDIEMYGSASLLQTLMKHGLVDEYRVWVHPLVIGGGKRLFIEGGHSAKLRLASSKTLSSGVVILTYEPVS</sequence>
<dbReference type="PANTHER" id="PTHR38011">
    <property type="entry name" value="DIHYDROFOLATE REDUCTASE FAMILY PROTEIN (AFU_ORTHOLOGUE AFUA_8G06820)"/>
    <property type="match status" value="1"/>
</dbReference>
<dbReference type="Gene3D" id="3.40.430.10">
    <property type="entry name" value="Dihydrofolate Reductase, subunit A"/>
    <property type="match status" value="1"/>
</dbReference>
<dbReference type="Pfam" id="PF01872">
    <property type="entry name" value="RibD_C"/>
    <property type="match status" value="1"/>
</dbReference>
<organism evidence="2 3">
    <name type="scientific">Mesorhizobium humile</name>
    <dbReference type="NCBI Taxonomy" id="3072313"/>
    <lineage>
        <taxon>Bacteria</taxon>
        <taxon>Pseudomonadati</taxon>
        <taxon>Pseudomonadota</taxon>
        <taxon>Alphaproteobacteria</taxon>
        <taxon>Hyphomicrobiales</taxon>
        <taxon>Phyllobacteriaceae</taxon>
        <taxon>Mesorhizobium</taxon>
    </lineage>
</organism>
<name>A0ABU4YGF7_9HYPH</name>
<evidence type="ECO:0000259" key="1">
    <source>
        <dbReference type="Pfam" id="PF01872"/>
    </source>
</evidence>
<protein>
    <submittedName>
        <fullName evidence="2">Dihydrofolate reductase family protein</fullName>
    </submittedName>
</protein>
<dbReference type="EMBL" id="JAVIIV010000006">
    <property type="protein sequence ID" value="MDX8486015.1"/>
    <property type="molecule type" value="Genomic_DNA"/>
</dbReference>
<keyword evidence="3" id="KW-1185">Reference proteome</keyword>
<accession>A0ABU4YGF7</accession>